<proteinExistence type="inferred from homology"/>
<evidence type="ECO:0000256" key="2">
    <source>
        <dbReference type="ARBA" id="ARBA00005882"/>
    </source>
</evidence>
<dbReference type="OrthoDB" id="3089at2759"/>
<keyword evidence="5 11" id="KW-0679">Respiratory chain</keyword>
<comment type="caution">
    <text evidence="12">The sequence shown here is derived from an EMBL/GenBank/DDBJ whole genome shotgun (WGS) entry which is preliminary data.</text>
</comment>
<keyword evidence="13" id="KW-1185">Reference proteome</keyword>
<comment type="subcellular location">
    <subcellularLocation>
        <location evidence="11">Mitochondrion inner membrane</location>
        <topology evidence="11">Peripheral membrane protein</topology>
        <orientation evidence="11">Matrix side</orientation>
    </subcellularLocation>
</comment>
<dbReference type="PANTHER" id="PTHR12219">
    <property type="entry name" value="NADH-UBIQUINONE OXIDOREDUCTASE"/>
    <property type="match status" value="1"/>
</dbReference>
<evidence type="ECO:0000256" key="1">
    <source>
        <dbReference type="ARBA" id="ARBA00003195"/>
    </source>
</evidence>
<dbReference type="Proteomes" id="UP000784294">
    <property type="component" value="Unassembled WGS sequence"/>
</dbReference>
<evidence type="ECO:0000313" key="13">
    <source>
        <dbReference type="Proteomes" id="UP000784294"/>
    </source>
</evidence>
<dbReference type="AlphaFoldDB" id="A0A448X7N3"/>
<keyword evidence="6 11" id="KW-0999">Mitochondrion inner membrane</keyword>
<evidence type="ECO:0000313" key="12">
    <source>
        <dbReference type="EMBL" id="VEL30142.1"/>
    </source>
</evidence>
<name>A0A448X7N3_9PLAT</name>
<dbReference type="PANTHER" id="PTHR12219:SF8">
    <property type="entry name" value="NADH DEHYDROGENASE [UBIQUINONE] IRON-SULFUR PROTEIN 4, MITOCHONDRIAL"/>
    <property type="match status" value="1"/>
</dbReference>
<dbReference type="InterPro" id="IPR038532">
    <property type="entry name" value="NDUFS4-like_sf"/>
</dbReference>
<evidence type="ECO:0000256" key="10">
    <source>
        <dbReference type="ARBA" id="ARBA00023136"/>
    </source>
</evidence>
<dbReference type="InterPro" id="IPR006885">
    <property type="entry name" value="NADH_UbQ_FeS_4_mit-like"/>
</dbReference>
<sequence length="141" mass="16081">MFAIKVMKKPDDFSNEERIIVPQETGTQIINAIPEEHKSGRLIRIYKQAKPATQSGSHGTRLWRIQFDCRERWENPLMGWSSTGDPLSNVSVEFATAEAAQHFCEKQGWPSYVDAPNKPILKVKSYGANFSWNKRTRVGSK</sequence>
<keyword evidence="8 11" id="KW-0249">Electron transport</keyword>
<evidence type="ECO:0000256" key="9">
    <source>
        <dbReference type="ARBA" id="ARBA00023128"/>
    </source>
</evidence>
<evidence type="ECO:0000256" key="3">
    <source>
        <dbReference type="ARBA" id="ARBA00015796"/>
    </source>
</evidence>
<reference evidence="12" key="1">
    <citation type="submission" date="2018-11" db="EMBL/GenBank/DDBJ databases">
        <authorList>
            <consortium name="Pathogen Informatics"/>
        </authorList>
    </citation>
    <scope>NUCLEOTIDE SEQUENCE</scope>
</reference>
<keyword evidence="4 11" id="KW-0813">Transport</keyword>
<evidence type="ECO:0000256" key="5">
    <source>
        <dbReference type="ARBA" id="ARBA00022660"/>
    </source>
</evidence>
<evidence type="ECO:0000256" key="7">
    <source>
        <dbReference type="ARBA" id="ARBA00022946"/>
    </source>
</evidence>
<keyword evidence="10 11" id="KW-0472">Membrane</keyword>
<gene>
    <name evidence="12" type="ORF">PXEA_LOCUS23582</name>
</gene>
<dbReference type="EMBL" id="CAAALY010109746">
    <property type="protein sequence ID" value="VEL30142.1"/>
    <property type="molecule type" value="Genomic_DNA"/>
</dbReference>
<dbReference type="GO" id="GO:0022900">
    <property type="term" value="P:electron transport chain"/>
    <property type="evidence" value="ECO:0007669"/>
    <property type="project" value="InterPro"/>
</dbReference>
<dbReference type="FunFam" id="3.30.160.190:FF:000001">
    <property type="entry name" value="NADH-ubiquinone oxidoreductase 21 kDa subunit mitochondrial"/>
    <property type="match status" value="1"/>
</dbReference>
<comment type="similarity">
    <text evidence="2 11">Belongs to the complex I NDUFS4 subunit family.</text>
</comment>
<evidence type="ECO:0000256" key="6">
    <source>
        <dbReference type="ARBA" id="ARBA00022792"/>
    </source>
</evidence>
<protein>
    <recommendedName>
        <fullName evidence="3 11">NADH dehydrogenase [ubiquinone] iron-sulfur protein 4, mitochondrial</fullName>
    </recommendedName>
</protein>
<evidence type="ECO:0000256" key="8">
    <source>
        <dbReference type="ARBA" id="ARBA00022982"/>
    </source>
</evidence>
<comment type="function">
    <text evidence="1 11">Accessory subunit of the mitochondrial membrane respiratory chain NADH dehydrogenase (Complex I), that is believed not to be involved in catalysis. Complex I functions in the transfer of electrons from NADH to the respiratory chain. The immediate electron acceptor for the enzyme is believed to be ubiquinone.</text>
</comment>
<dbReference type="GO" id="GO:0005743">
    <property type="term" value="C:mitochondrial inner membrane"/>
    <property type="evidence" value="ECO:0007669"/>
    <property type="project" value="UniProtKB-SubCell"/>
</dbReference>
<dbReference type="Gene3D" id="3.30.160.190">
    <property type="entry name" value="atu1810 like domain"/>
    <property type="match status" value="1"/>
</dbReference>
<dbReference type="Pfam" id="PF04800">
    <property type="entry name" value="NDUS4"/>
    <property type="match status" value="1"/>
</dbReference>
<evidence type="ECO:0000256" key="4">
    <source>
        <dbReference type="ARBA" id="ARBA00022448"/>
    </source>
</evidence>
<accession>A0A448X7N3</accession>
<evidence type="ECO:0000256" key="11">
    <source>
        <dbReference type="RuleBase" id="RU367010"/>
    </source>
</evidence>
<keyword evidence="9 11" id="KW-0496">Mitochondrion</keyword>
<keyword evidence="7 11" id="KW-0809">Transit peptide</keyword>
<organism evidence="12 13">
    <name type="scientific">Protopolystoma xenopodis</name>
    <dbReference type="NCBI Taxonomy" id="117903"/>
    <lineage>
        <taxon>Eukaryota</taxon>
        <taxon>Metazoa</taxon>
        <taxon>Spiralia</taxon>
        <taxon>Lophotrochozoa</taxon>
        <taxon>Platyhelminthes</taxon>
        <taxon>Monogenea</taxon>
        <taxon>Polyopisthocotylea</taxon>
        <taxon>Polystomatidea</taxon>
        <taxon>Polystomatidae</taxon>
        <taxon>Protopolystoma</taxon>
    </lineage>
</organism>